<evidence type="ECO:0000313" key="2">
    <source>
        <dbReference type="Proteomes" id="UP001472677"/>
    </source>
</evidence>
<gene>
    <name evidence="1" type="ORF">V6N12_042174</name>
</gene>
<reference evidence="1 2" key="1">
    <citation type="journal article" date="2024" name="G3 (Bethesda)">
        <title>Genome assembly of Hibiscus sabdariffa L. provides insights into metabolisms of medicinal natural products.</title>
        <authorList>
            <person name="Kim T."/>
        </authorList>
    </citation>
    <scope>NUCLEOTIDE SEQUENCE [LARGE SCALE GENOMIC DNA]</scope>
    <source>
        <strain evidence="1">TK-2024</strain>
        <tissue evidence="1">Old leaves</tissue>
    </source>
</reference>
<accession>A0ABR2EFK3</accession>
<evidence type="ECO:0000313" key="1">
    <source>
        <dbReference type="EMBL" id="KAK8558882.1"/>
    </source>
</evidence>
<keyword evidence="2" id="KW-1185">Reference proteome</keyword>
<organism evidence="1 2">
    <name type="scientific">Hibiscus sabdariffa</name>
    <name type="common">roselle</name>
    <dbReference type="NCBI Taxonomy" id="183260"/>
    <lineage>
        <taxon>Eukaryota</taxon>
        <taxon>Viridiplantae</taxon>
        <taxon>Streptophyta</taxon>
        <taxon>Embryophyta</taxon>
        <taxon>Tracheophyta</taxon>
        <taxon>Spermatophyta</taxon>
        <taxon>Magnoliopsida</taxon>
        <taxon>eudicotyledons</taxon>
        <taxon>Gunneridae</taxon>
        <taxon>Pentapetalae</taxon>
        <taxon>rosids</taxon>
        <taxon>malvids</taxon>
        <taxon>Malvales</taxon>
        <taxon>Malvaceae</taxon>
        <taxon>Malvoideae</taxon>
        <taxon>Hibiscus</taxon>
    </lineage>
</organism>
<dbReference type="EMBL" id="JBBPBM010000015">
    <property type="protein sequence ID" value="KAK8558882.1"/>
    <property type="molecule type" value="Genomic_DNA"/>
</dbReference>
<comment type="caution">
    <text evidence="1">The sequence shown here is derived from an EMBL/GenBank/DDBJ whole genome shotgun (WGS) entry which is preliminary data.</text>
</comment>
<sequence length="135" mass="14868">MNSERDRYGAELAHLILWPNLSESGSEKSRSFGFETLSKLFKLVGPLTFWPQRLDKFKSSASKAIASNSVKAITVGVDNGELELALGQELLTTKVPNFQQTSVEKPLLSPSLGYTFEATTYNKKHLGTASPSRTM</sequence>
<protein>
    <submittedName>
        <fullName evidence="1">Uncharacterized protein</fullName>
    </submittedName>
</protein>
<dbReference type="Proteomes" id="UP001472677">
    <property type="component" value="Unassembled WGS sequence"/>
</dbReference>
<proteinExistence type="predicted"/>
<name>A0ABR2EFK3_9ROSI</name>